<protein>
    <submittedName>
        <fullName evidence="2">HD domain-containing protein</fullName>
    </submittedName>
</protein>
<evidence type="ECO:0000313" key="2">
    <source>
        <dbReference type="EMBL" id="QOV89932.1"/>
    </source>
</evidence>
<sequence>MAELETAIRIAVTAHAGQTDKSGAPYITHPLRLMSMVESDEAKCAAVLHDVVEDTPVTLADLRREGLSDAVLEAVACLTHAKEQPYVDYVIRCKANPIARQVKIADLIDNSRPERAMLRPAMIDRDLARIARYLLSHRFLSNGITEAEYRSLMQSHGDVEAHPFRESP</sequence>
<evidence type="ECO:0000313" key="3">
    <source>
        <dbReference type="Proteomes" id="UP000593765"/>
    </source>
</evidence>
<dbReference type="SUPFAM" id="SSF109604">
    <property type="entry name" value="HD-domain/PDEase-like"/>
    <property type="match status" value="1"/>
</dbReference>
<dbReference type="KEGG" id="hbs:IPV69_00740"/>
<dbReference type="InterPro" id="IPR003607">
    <property type="entry name" value="HD/PDEase_dom"/>
</dbReference>
<dbReference type="RefSeq" id="WP_206292995.1">
    <property type="nucleotide sequence ID" value="NZ_CP063458.1"/>
</dbReference>
<evidence type="ECO:0000259" key="1">
    <source>
        <dbReference type="SMART" id="SM00471"/>
    </source>
</evidence>
<dbReference type="SMART" id="SM00471">
    <property type="entry name" value="HDc"/>
    <property type="match status" value="1"/>
</dbReference>
<proteinExistence type="predicted"/>
<keyword evidence="3" id="KW-1185">Reference proteome</keyword>
<dbReference type="Gene3D" id="1.10.3210.10">
    <property type="entry name" value="Hypothetical protein af1432"/>
    <property type="match status" value="1"/>
</dbReference>
<name>A0A7M2WXK3_9BACT</name>
<organism evidence="2 3">
    <name type="scientific">Humisphaera borealis</name>
    <dbReference type="NCBI Taxonomy" id="2807512"/>
    <lineage>
        <taxon>Bacteria</taxon>
        <taxon>Pseudomonadati</taxon>
        <taxon>Planctomycetota</taxon>
        <taxon>Phycisphaerae</taxon>
        <taxon>Tepidisphaerales</taxon>
        <taxon>Tepidisphaeraceae</taxon>
        <taxon>Humisphaera</taxon>
    </lineage>
</organism>
<dbReference type="EMBL" id="CP063458">
    <property type="protein sequence ID" value="QOV89932.1"/>
    <property type="molecule type" value="Genomic_DNA"/>
</dbReference>
<accession>A0A7M2WXK3</accession>
<reference evidence="2 3" key="1">
    <citation type="submission" date="2020-10" db="EMBL/GenBank/DDBJ databases">
        <title>Wide distribution of Phycisphaera-like planctomycetes from WD2101 soil group in peatlands and genome analysis of the first cultivated representative.</title>
        <authorList>
            <person name="Dedysh S.N."/>
            <person name="Beletsky A.V."/>
            <person name="Ivanova A."/>
            <person name="Kulichevskaya I.S."/>
            <person name="Suzina N.E."/>
            <person name="Philippov D.A."/>
            <person name="Rakitin A.L."/>
            <person name="Mardanov A.V."/>
            <person name="Ravin N.V."/>
        </authorList>
    </citation>
    <scope>NUCLEOTIDE SEQUENCE [LARGE SCALE GENOMIC DNA]</scope>
    <source>
        <strain evidence="2 3">M1803</strain>
    </source>
</reference>
<feature type="domain" description="HD/PDEase" evidence="1">
    <location>
        <begin position="22"/>
        <end position="120"/>
    </location>
</feature>
<gene>
    <name evidence="2" type="ORF">IPV69_00740</name>
</gene>
<dbReference type="Proteomes" id="UP000593765">
    <property type="component" value="Chromosome"/>
</dbReference>
<dbReference type="Pfam" id="PF13328">
    <property type="entry name" value="HD_4"/>
    <property type="match status" value="1"/>
</dbReference>
<dbReference type="AlphaFoldDB" id="A0A7M2WXK3"/>